<dbReference type="AlphaFoldDB" id="A0A0C3N9V9"/>
<dbReference type="HOGENOM" id="CLU_1781939_0_0_1"/>
<feature type="non-terminal residue" evidence="2">
    <location>
        <position position="1"/>
    </location>
</feature>
<accession>A0A0C3N9V9</accession>
<evidence type="ECO:0000313" key="3">
    <source>
        <dbReference type="Proteomes" id="UP000054217"/>
    </source>
</evidence>
<evidence type="ECO:0000313" key="2">
    <source>
        <dbReference type="EMBL" id="KIN92770.1"/>
    </source>
</evidence>
<gene>
    <name evidence="2" type="ORF">M404DRAFT_1009378</name>
</gene>
<feature type="region of interest" description="Disordered" evidence="1">
    <location>
        <begin position="1"/>
        <end position="27"/>
    </location>
</feature>
<reference evidence="3" key="2">
    <citation type="submission" date="2015-01" db="EMBL/GenBank/DDBJ databases">
        <title>Evolutionary Origins and Diversification of the Mycorrhizal Mutualists.</title>
        <authorList>
            <consortium name="DOE Joint Genome Institute"/>
            <consortium name="Mycorrhizal Genomics Consortium"/>
            <person name="Kohler A."/>
            <person name="Kuo A."/>
            <person name="Nagy L.G."/>
            <person name="Floudas D."/>
            <person name="Copeland A."/>
            <person name="Barry K.W."/>
            <person name="Cichocki N."/>
            <person name="Veneault-Fourrey C."/>
            <person name="LaButti K."/>
            <person name="Lindquist E.A."/>
            <person name="Lipzen A."/>
            <person name="Lundell T."/>
            <person name="Morin E."/>
            <person name="Murat C."/>
            <person name="Riley R."/>
            <person name="Ohm R."/>
            <person name="Sun H."/>
            <person name="Tunlid A."/>
            <person name="Henrissat B."/>
            <person name="Grigoriev I.V."/>
            <person name="Hibbett D.S."/>
            <person name="Martin F."/>
        </authorList>
    </citation>
    <scope>NUCLEOTIDE SEQUENCE [LARGE SCALE GENOMIC DNA]</scope>
    <source>
        <strain evidence="3">Marx 270</strain>
    </source>
</reference>
<sequence length="146" mass="15509">QPEFSDSNDVEHDCSRTSPSPRVFPRRSGNVFDVEISGLPFLGSGASRSVPIPPLGSINLIIGTMIGPLLARNLALPCPRGVSGMTNGRKPTVLASIRCTPNLCHSQNPECGDRISNANNLTLVGSSMHLTRGELSSPDLCYVQPV</sequence>
<name>A0A0C3N9V9_PISTI</name>
<proteinExistence type="predicted"/>
<reference evidence="2 3" key="1">
    <citation type="submission" date="2014-04" db="EMBL/GenBank/DDBJ databases">
        <authorList>
            <consortium name="DOE Joint Genome Institute"/>
            <person name="Kuo A."/>
            <person name="Kohler A."/>
            <person name="Costa M.D."/>
            <person name="Nagy L.G."/>
            <person name="Floudas D."/>
            <person name="Copeland A."/>
            <person name="Barry K.W."/>
            <person name="Cichocki N."/>
            <person name="Veneault-Fourrey C."/>
            <person name="LaButti K."/>
            <person name="Lindquist E.A."/>
            <person name="Lipzen A."/>
            <person name="Lundell T."/>
            <person name="Morin E."/>
            <person name="Murat C."/>
            <person name="Sun H."/>
            <person name="Tunlid A."/>
            <person name="Henrissat B."/>
            <person name="Grigoriev I.V."/>
            <person name="Hibbett D.S."/>
            <person name="Martin F."/>
            <person name="Nordberg H.P."/>
            <person name="Cantor M.N."/>
            <person name="Hua S.X."/>
        </authorList>
    </citation>
    <scope>NUCLEOTIDE SEQUENCE [LARGE SCALE GENOMIC DNA]</scope>
    <source>
        <strain evidence="2 3">Marx 270</strain>
    </source>
</reference>
<protein>
    <submittedName>
        <fullName evidence="2">Uncharacterized protein</fullName>
    </submittedName>
</protein>
<dbReference type="Proteomes" id="UP000054217">
    <property type="component" value="Unassembled WGS sequence"/>
</dbReference>
<dbReference type="InParanoid" id="A0A0C3N9V9"/>
<dbReference type="EMBL" id="KN832391">
    <property type="protein sequence ID" value="KIN92770.1"/>
    <property type="molecule type" value="Genomic_DNA"/>
</dbReference>
<keyword evidence="3" id="KW-1185">Reference proteome</keyword>
<organism evidence="2 3">
    <name type="scientific">Pisolithus tinctorius Marx 270</name>
    <dbReference type="NCBI Taxonomy" id="870435"/>
    <lineage>
        <taxon>Eukaryota</taxon>
        <taxon>Fungi</taxon>
        <taxon>Dikarya</taxon>
        <taxon>Basidiomycota</taxon>
        <taxon>Agaricomycotina</taxon>
        <taxon>Agaricomycetes</taxon>
        <taxon>Agaricomycetidae</taxon>
        <taxon>Boletales</taxon>
        <taxon>Sclerodermatineae</taxon>
        <taxon>Pisolithaceae</taxon>
        <taxon>Pisolithus</taxon>
    </lineage>
</organism>
<evidence type="ECO:0000256" key="1">
    <source>
        <dbReference type="SAM" id="MobiDB-lite"/>
    </source>
</evidence>